<dbReference type="VEuPathDB" id="FungiDB:SCODWIG_03482"/>
<keyword evidence="2" id="KW-0663">Pyridoxal phosphate</keyword>
<evidence type="ECO:0000256" key="2">
    <source>
        <dbReference type="ARBA" id="ARBA00022898"/>
    </source>
</evidence>
<comment type="similarity">
    <text evidence="1">Belongs to the class-I pyridoxal-phosphate-dependent aminotransferase family.</text>
</comment>
<dbReference type="EMBL" id="UFAJ01000854">
    <property type="protein sequence ID" value="SSD61721.1"/>
    <property type="molecule type" value="Genomic_DNA"/>
</dbReference>
<dbReference type="Pfam" id="PF00155">
    <property type="entry name" value="Aminotran_1_2"/>
    <property type="match status" value="1"/>
</dbReference>
<dbReference type="InterPro" id="IPR004838">
    <property type="entry name" value="NHTrfase_class1_PyrdxlP-BS"/>
</dbReference>
<dbReference type="Gene3D" id="3.40.640.10">
    <property type="entry name" value="Type I PLP-dependent aspartate aminotransferase-like (Major domain)"/>
    <property type="match status" value="1"/>
</dbReference>
<dbReference type="GO" id="GO:0008483">
    <property type="term" value="F:transaminase activity"/>
    <property type="evidence" value="ECO:0007669"/>
    <property type="project" value="UniProtKB-KW"/>
</dbReference>
<evidence type="ECO:0000313" key="4">
    <source>
        <dbReference type="EMBL" id="SSD61721.1"/>
    </source>
</evidence>
<dbReference type="PANTHER" id="PTHR43510">
    <property type="entry name" value="AMINOTRANSFERASE FUNCTION, HYPOTHETICAL (EUROFUNG)"/>
    <property type="match status" value="1"/>
</dbReference>
<dbReference type="CDD" id="cd00609">
    <property type="entry name" value="AAT_like"/>
    <property type="match status" value="1"/>
</dbReference>
<dbReference type="SUPFAM" id="SSF53383">
    <property type="entry name" value="PLP-dependent transferases"/>
    <property type="match status" value="1"/>
</dbReference>
<dbReference type="Gene3D" id="3.90.1150.10">
    <property type="entry name" value="Aspartate Aminotransferase, domain 1"/>
    <property type="match status" value="1"/>
</dbReference>
<dbReference type="AlphaFoldDB" id="A0A376BAU3"/>
<evidence type="ECO:0000259" key="3">
    <source>
        <dbReference type="Pfam" id="PF00155"/>
    </source>
</evidence>
<dbReference type="InterPro" id="IPR015421">
    <property type="entry name" value="PyrdxlP-dep_Trfase_major"/>
</dbReference>
<dbReference type="InterPro" id="IPR004839">
    <property type="entry name" value="Aminotransferase_I/II_large"/>
</dbReference>
<dbReference type="PANTHER" id="PTHR43510:SF1">
    <property type="entry name" value="AMINOTRANSFERASE FUNCTION, HYPOTHETICAL (EUROFUNG)"/>
    <property type="match status" value="1"/>
</dbReference>
<evidence type="ECO:0000256" key="1">
    <source>
        <dbReference type="ARBA" id="ARBA00007441"/>
    </source>
</evidence>
<evidence type="ECO:0000313" key="5">
    <source>
        <dbReference type="Proteomes" id="UP000262825"/>
    </source>
</evidence>
<name>A0A376BAU3_9ASCO</name>
<dbReference type="PRINTS" id="PR00753">
    <property type="entry name" value="ACCSYNTHASE"/>
</dbReference>
<protein>
    <submittedName>
        <fullName evidence="4">Related to aminotransferase</fullName>
    </submittedName>
</protein>
<keyword evidence="4" id="KW-0808">Transferase</keyword>
<dbReference type="PROSITE" id="PS00105">
    <property type="entry name" value="AA_TRANSFER_CLASS_1"/>
    <property type="match status" value="1"/>
</dbReference>
<feature type="domain" description="Aminotransferase class I/classII large" evidence="3">
    <location>
        <begin position="53"/>
        <end position="365"/>
    </location>
</feature>
<proteinExistence type="inferred from homology"/>
<gene>
    <name evidence="4" type="ORF">SCODWIG_03482</name>
</gene>
<reference evidence="5" key="1">
    <citation type="submission" date="2018-06" db="EMBL/GenBank/DDBJ databases">
        <authorList>
            <person name="Guldener U."/>
        </authorList>
    </citation>
    <scope>NUCLEOTIDE SEQUENCE [LARGE SCALE GENOMIC DNA]</scope>
    <source>
        <strain evidence="5">UTAD17</strain>
    </source>
</reference>
<dbReference type="GO" id="GO:0030170">
    <property type="term" value="F:pyridoxal phosphate binding"/>
    <property type="evidence" value="ECO:0007669"/>
    <property type="project" value="InterPro"/>
</dbReference>
<organism evidence="4 5">
    <name type="scientific">Saccharomycodes ludwigii</name>
    <dbReference type="NCBI Taxonomy" id="36035"/>
    <lineage>
        <taxon>Eukaryota</taxon>
        <taxon>Fungi</taxon>
        <taxon>Dikarya</taxon>
        <taxon>Ascomycota</taxon>
        <taxon>Saccharomycotina</taxon>
        <taxon>Saccharomycetes</taxon>
        <taxon>Saccharomycodales</taxon>
        <taxon>Saccharomycodaceae</taxon>
        <taxon>Saccharomycodes</taxon>
    </lineage>
</organism>
<dbReference type="InterPro" id="IPR015422">
    <property type="entry name" value="PyrdxlP-dep_Trfase_small"/>
</dbReference>
<sequence>MPHQEDFEVERYMDDHENIVEYNIAETCCSSLSLNEVAEISGNKFEFDYNMKFVYGAIKGSDRLRSLIAKMYSEDGISLDKDNVLITNGAIGANFLVAYALAGPGDHIISVAPTYQQLFSVPKMFGAEVSLLQLKEEDGFTPNLNDLKGLIRPNTKYIIINNPNNPLGSVIENSLLKKIVDIARLHDIHILCDEVYRPLFHSCETPFSITSIYGKGISTCSMSKAFSMAGTRLGWIVSQDKSLLSACASRRDYNTISISVIDDYIATYVLSNKDAILKHNIELCRGNLEFLTNWIDDNKDIVEFYNVPRGGSVCLVKLKNIPNCYDFSSWLAKTCKVLVVPGITFGVPGTIRIGYGNARKDLEAALPILSKAIKKWQNLNRS</sequence>
<dbReference type="OrthoDB" id="7042322at2759"/>
<keyword evidence="5" id="KW-1185">Reference proteome</keyword>
<keyword evidence="4" id="KW-0032">Aminotransferase</keyword>
<dbReference type="Proteomes" id="UP000262825">
    <property type="component" value="Unassembled WGS sequence"/>
</dbReference>
<accession>A0A376BAU3</accession>
<dbReference type="InterPro" id="IPR015424">
    <property type="entry name" value="PyrdxlP-dep_Trfase"/>
</dbReference>